<keyword evidence="3" id="KW-1185">Reference proteome</keyword>
<dbReference type="RefSeq" id="WP_147703950.1">
    <property type="nucleotide sequence ID" value="NZ_VDUY01000003.1"/>
</dbReference>
<keyword evidence="1" id="KW-0472">Membrane</keyword>
<proteinExistence type="predicted"/>
<evidence type="ECO:0000313" key="3">
    <source>
        <dbReference type="Proteomes" id="UP000321548"/>
    </source>
</evidence>
<keyword evidence="1" id="KW-1133">Transmembrane helix</keyword>
<reference evidence="2 3" key="1">
    <citation type="submission" date="2019-06" db="EMBL/GenBank/DDBJ databases">
        <title>Quisquiliibacterium sp. nov., isolated from a maize field.</title>
        <authorList>
            <person name="Lin S.-Y."/>
            <person name="Tsai C.-F."/>
            <person name="Young C.-C."/>
        </authorList>
    </citation>
    <scope>NUCLEOTIDE SEQUENCE [LARGE SCALE GENOMIC DNA]</scope>
    <source>
        <strain evidence="2 3">CC-CFT501</strain>
    </source>
</reference>
<dbReference type="Proteomes" id="UP000321548">
    <property type="component" value="Unassembled WGS sequence"/>
</dbReference>
<dbReference type="InterPro" id="IPR022064">
    <property type="entry name" value="DUF3619"/>
</dbReference>
<accession>A0A5C8NXX4</accession>
<feature type="transmembrane region" description="Helical" evidence="1">
    <location>
        <begin position="95"/>
        <end position="116"/>
    </location>
</feature>
<evidence type="ECO:0000313" key="2">
    <source>
        <dbReference type="EMBL" id="TXL66036.1"/>
    </source>
</evidence>
<name>A0A5C8NXX4_9BURK</name>
<dbReference type="EMBL" id="VDUY01000003">
    <property type="protein sequence ID" value="TXL66036.1"/>
    <property type="molecule type" value="Genomic_DNA"/>
</dbReference>
<gene>
    <name evidence="2" type="ORF">FHP08_08140</name>
</gene>
<dbReference type="AlphaFoldDB" id="A0A5C8NXX4"/>
<organism evidence="2 3">
    <name type="scientific">Zeimonas arvi</name>
    <dbReference type="NCBI Taxonomy" id="2498847"/>
    <lineage>
        <taxon>Bacteria</taxon>
        <taxon>Pseudomonadati</taxon>
        <taxon>Pseudomonadota</taxon>
        <taxon>Betaproteobacteria</taxon>
        <taxon>Burkholderiales</taxon>
        <taxon>Burkholderiaceae</taxon>
        <taxon>Zeimonas</taxon>
    </lineage>
</organism>
<comment type="caution">
    <text evidence="2">The sequence shown here is derived from an EMBL/GenBank/DDBJ whole genome shotgun (WGS) entry which is preliminary data.</text>
</comment>
<sequence>MNETRFTSSIKQALDESAERLPLRVSHRLEQARKAALARAPERAAVQAPAGSPASRPFVGLATAGAGGPLPGGAVLGGWAMSKRDADACDRAPCMAWRLAAIVLPVAALVAGLIAFTELDAQRDADEVAELEAAVLSDDVPIAAYADRGFGVYLKNSKLADE</sequence>
<keyword evidence="1" id="KW-0812">Transmembrane</keyword>
<dbReference type="Pfam" id="PF12279">
    <property type="entry name" value="DUF3619"/>
    <property type="match status" value="1"/>
</dbReference>
<evidence type="ECO:0000256" key="1">
    <source>
        <dbReference type="SAM" id="Phobius"/>
    </source>
</evidence>
<protein>
    <submittedName>
        <fullName evidence="2">DUF3619 family protein</fullName>
    </submittedName>
</protein>